<keyword evidence="2" id="KW-1185">Reference proteome</keyword>
<evidence type="ECO:0000256" key="1">
    <source>
        <dbReference type="SAM" id="SignalP"/>
    </source>
</evidence>
<dbReference type="OrthoDB" id="7791582at2759"/>
<proteinExistence type="predicted"/>
<dbReference type="RefSeq" id="XP_017028085.1">
    <property type="nucleotide sequence ID" value="XM_017172596.3"/>
</dbReference>
<dbReference type="Proteomes" id="UP001652661">
    <property type="component" value="Chromosome 3L"/>
</dbReference>
<dbReference type="GeneID" id="108078665"/>
<reference evidence="3" key="1">
    <citation type="submission" date="2025-08" db="UniProtKB">
        <authorList>
            <consortium name="RefSeq"/>
        </authorList>
    </citation>
    <scope>IDENTIFICATION</scope>
    <source>
        <strain evidence="3">14028-0561.14</strain>
        <tissue evidence="3">Whole fly</tissue>
    </source>
</reference>
<evidence type="ECO:0000313" key="3">
    <source>
        <dbReference type="RefSeq" id="XP_017028085.1"/>
    </source>
</evidence>
<feature type="signal peptide" evidence="1">
    <location>
        <begin position="1"/>
        <end position="20"/>
    </location>
</feature>
<organism evidence="2 3">
    <name type="scientific">Drosophila kikkawai</name>
    <name type="common">Fruit fly</name>
    <dbReference type="NCBI Taxonomy" id="30033"/>
    <lineage>
        <taxon>Eukaryota</taxon>
        <taxon>Metazoa</taxon>
        <taxon>Ecdysozoa</taxon>
        <taxon>Arthropoda</taxon>
        <taxon>Hexapoda</taxon>
        <taxon>Insecta</taxon>
        <taxon>Pterygota</taxon>
        <taxon>Neoptera</taxon>
        <taxon>Endopterygota</taxon>
        <taxon>Diptera</taxon>
        <taxon>Brachycera</taxon>
        <taxon>Muscomorpha</taxon>
        <taxon>Ephydroidea</taxon>
        <taxon>Drosophilidae</taxon>
        <taxon>Drosophila</taxon>
        <taxon>Sophophora</taxon>
    </lineage>
</organism>
<protein>
    <submittedName>
        <fullName evidence="3">Uncharacterized protein</fullName>
    </submittedName>
</protein>
<accession>A0A6P4IID9</accession>
<feature type="chain" id="PRO_5028459893" evidence="1">
    <location>
        <begin position="21"/>
        <end position="189"/>
    </location>
</feature>
<sequence length="189" mass="21104">MQLIYTTLVLGLLSATLLEAAILPLTLIKESVNYNQALPMDTEKFGYLEVKPNGSLFLRKAPSQGGNNRQNLLMLRGILQALKITPFHISEAGGQTRLDLKIYGDGVEHKFPPILENIIRRIQTYFSVYRYSDTSQPLQRVEISTLAAEESPNVTTLQPPDEDELIAIGEQDAYITVGEDADALHRSIY</sequence>
<evidence type="ECO:0000313" key="2">
    <source>
        <dbReference type="Proteomes" id="UP001652661"/>
    </source>
</evidence>
<name>A0A6P4IID9_DROKI</name>
<gene>
    <name evidence="3" type="primary">LOC108078665</name>
</gene>
<dbReference type="OMA" id="NIKMYGD"/>
<keyword evidence="1" id="KW-0732">Signal</keyword>
<dbReference type="AlphaFoldDB" id="A0A6P4IID9"/>